<dbReference type="Gene3D" id="3.90.950.20">
    <property type="entry name" value="CinA-like"/>
    <property type="match status" value="1"/>
</dbReference>
<name>A0A9Q4A9Q4_PSESX</name>
<dbReference type="InterPro" id="IPR008136">
    <property type="entry name" value="CinA_C"/>
</dbReference>
<dbReference type="AlphaFoldDB" id="A0A9Q4A9Q4"/>
<dbReference type="Proteomes" id="UP000814010">
    <property type="component" value="Unassembled WGS sequence"/>
</dbReference>
<reference evidence="2" key="1">
    <citation type="submission" date="2019-11" db="EMBL/GenBank/DDBJ databases">
        <title>Epiphytic Pseudomonas syringae from cherry orchards.</title>
        <authorList>
            <person name="Hulin M.T."/>
        </authorList>
    </citation>
    <scope>NUCLEOTIDE SEQUENCE</scope>
    <source>
        <strain evidence="2">PA-2-5E</strain>
    </source>
</reference>
<evidence type="ECO:0000313" key="3">
    <source>
        <dbReference type="Proteomes" id="UP000814010"/>
    </source>
</evidence>
<dbReference type="SUPFAM" id="SSF142433">
    <property type="entry name" value="CinA-like"/>
    <property type="match status" value="1"/>
</dbReference>
<feature type="non-terminal residue" evidence="2">
    <location>
        <position position="1"/>
    </location>
</feature>
<gene>
    <name evidence="2" type="ORF">GIV53_25730</name>
</gene>
<dbReference type="EMBL" id="WKAE01000504">
    <property type="protein sequence ID" value="MCF5632609.1"/>
    <property type="molecule type" value="Genomic_DNA"/>
</dbReference>
<dbReference type="Pfam" id="PF02464">
    <property type="entry name" value="CinA"/>
    <property type="match status" value="1"/>
</dbReference>
<dbReference type="RefSeq" id="WP_236454355.1">
    <property type="nucleotide sequence ID" value="NZ_WKAE01000504.1"/>
</dbReference>
<sequence length="73" mass="7568">GGFGVAGRGGAGVGGGPVDKSVGTVWLCWGDGDTLIAQRHWFEGDRDQVRLKTVQTALQGLIQLACGEMPKQG</sequence>
<organism evidence="2 3">
    <name type="scientific">Pseudomonas syringae</name>
    <dbReference type="NCBI Taxonomy" id="317"/>
    <lineage>
        <taxon>Bacteria</taxon>
        <taxon>Pseudomonadati</taxon>
        <taxon>Pseudomonadota</taxon>
        <taxon>Gammaproteobacteria</taxon>
        <taxon>Pseudomonadales</taxon>
        <taxon>Pseudomonadaceae</taxon>
        <taxon>Pseudomonas</taxon>
    </lineage>
</organism>
<proteinExistence type="predicted"/>
<protein>
    <submittedName>
        <fullName evidence="2">Damage-inducible protein CinA</fullName>
    </submittedName>
</protein>
<dbReference type="InterPro" id="IPR036653">
    <property type="entry name" value="CinA-like_C"/>
</dbReference>
<evidence type="ECO:0000313" key="2">
    <source>
        <dbReference type="EMBL" id="MCF5632609.1"/>
    </source>
</evidence>
<feature type="domain" description="CinA C-terminal" evidence="1">
    <location>
        <begin position="3"/>
        <end position="63"/>
    </location>
</feature>
<comment type="caution">
    <text evidence="2">The sequence shown here is derived from an EMBL/GenBank/DDBJ whole genome shotgun (WGS) entry which is preliminary data.</text>
</comment>
<accession>A0A9Q4A9Q4</accession>
<evidence type="ECO:0000259" key="1">
    <source>
        <dbReference type="Pfam" id="PF02464"/>
    </source>
</evidence>